<keyword evidence="2" id="KW-0282">Flagellum</keyword>
<evidence type="ECO:0000313" key="3">
    <source>
        <dbReference type="Proteomes" id="UP000696931"/>
    </source>
</evidence>
<protein>
    <submittedName>
        <fullName evidence="2">Flagellar biosynthesis anti-sigma factor FlgM</fullName>
    </submittedName>
</protein>
<evidence type="ECO:0000256" key="1">
    <source>
        <dbReference type="SAM" id="MobiDB-lite"/>
    </source>
</evidence>
<feature type="compositionally biased region" description="Low complexity" evidence="1">
    <location>
        <begin position="23"/>
        <end position="45"/>
    </location>
</feature>
<keyword evidence="2" id="KW-0966">Cell projection</keyword>
<keyword evidence="2" id="KW-0969">Cilium</keyword>
<dbReference type="InterPro" id="IPR035890">
    <property type="entry name" value="Anti-sigma-28_factor_FlgM_sf"/>
</dbReference>
<gene>
    <name evidence="2" type="ORF">HZA61_15970</name>
</gene>
<dbReference type="AlphaFoldDB" id="A0A933W4F4"/>
<feature type="compositionally biased region" description="Polar residues" evidence="1">
    <location>
        <begin position="9"/>
        <end position="22"/>
    </location>
</feature>
<feature type="region of interest" description="Disordered" evidence="1">
    <location>
        <begin position="1"/>
        <end position="72"/>
    </location>
</feature>
<organism evidence="2 3">
    <name type="scientific">Eiseniibacteriota bacterium</name>
    <dbReference type="NCBI Taxonomy" id="2212470"/>
    <lineage>
        <taxon>Bacteria</taxon>
        <taxon>Candidatus Eiseniibacteriota</taxon>
    </lineage>
</organism>
<reference evidence="2" key="1">
    <citation type="submission" date="2020-07" db="EMBL/GenBank/DDBJ databases">
        <title>Huge and variable diversity of episymbiotic CPR bacteria and DPANN archaea in groundwater ecosystems.</title>
        <authorList>
            <person name="He C.Y."/>
            <person name="Keren R."/>
            <person name="Whittaker M."/>
            <person name="Farag I.F."/>
            <person name="Doudna J."/>
            <person name="Cate J.H.D."/>
            <person name="Banfield J.F."/>
        </authorList>
    </citation>
    <scope>NUCLEOTIDE SEQUENCE</scope>
    <source>
        <strain evidence="2">NC_groundwater_1813_Pr3_B-0.1um_71_17</strain>
    </source>
</reference>
<sequence>MTIRPPQPGQASRTPLSRANTSSAPAPAPRAAEGAPPAGSAPAPRQDAVQISAQARSLQAAGHAAHEDAGALEPERLQQILQRMSDGHYDRPEVQDAVLKRIAAEL</sequence>
<comment type="caution">
    <text evidence="2">The sequence shown here is derived from an EMBL/GenBank/DDBJ whole genome shotgun (WGS) entry which is preliminary data.</text>
</comment>
<dbReference type="Proteomes" id="UP000696931">
    <property type="component" value="Unassembled WGS sequence"/>
</dbReference>
<name>A0A933W4F4_UNCEI</name>
<evidence type="ECO:0000313" key="2">
    <source>
        <dbReference type="EMBL" id="MBI5170983.1"/>
    </source>
</evidence>
<dbReference type="SUPFAM" id="SSF101498">
    <property type="entry name" value="Anti-sigma factor FlgM"/>
    <property type="match status" value="1"/>
</dbReference>
<dbReference type="EMBL" id="JACRIW010000114">
    <property type="protein sequence ID" value="MBI5170983.1"/>
    <property type="molecule type" value="Genomic_DNA"/>
</dbReference>
<accession>A0A933W4F4</accession>
<proteinExistence type="predicted"/>